<evidence type="ECO:0000259" key="8">
    <source>
        <dbReference type="PROSITE" id="PS50211"/>
    </source>
</evidence>
<feature type="domain" description="RUN" evidence="9">
    <location>
        <begin position="821"/>
        <end position="1116"/>
    </location>
</feature>
<comment type="subcellular location">
    <subcellularLocation>
        <location evidence="1">Membrane</location>
    </subcellularLocation>
</comment>
<dbReference type="Pfam" id="PF03455">
    <property type="entry name" value="dDENN"/>
    <property type="match status" value="1"/>
</dbReference>
<dbReference type="Pfam" id="PF02759">
    <property type="entry name" value="RUN"/>
    <property type="match status" value="2"/>
</dbReference>
<dbReference type="SMART" id="SM00799">
    <property type="entry name" value="DENN"/>
    <property type="match status" value="1"/>
</dbReference>
<evidence type="ECO:0000256" key="5">
    <source>
        <dbReference type="PROSITE-ProRule" id="PRU00152"/>
    </source>
</evidence>
<proteinExistence type="inferred from homology"/>
<dbReference type="GO" id="GO:0005085">
    <property type="term" value="F:guanyl-nucleotide exchange factor activity"/>
    <property type="evidence" value="ECO:0007669"/>
    <property type="project" value="InterPro"/>
</dbReference>
<dbReference type="Pfam" id="PF02141">
    <property type="entry name" value="DENN"/>
    <property type="match status" value="1"/>
</dbReference>
<feature type="domain" description="RUN" evidence="9">
    <location>
        <begin position="1336"/>
        <end position="1489"/>
    </location>
</feature>
<dbReference type="Gene3D" id="2.60.60.20">
    <property type="entry name" value="PLAT/LH2 domain"/>
    <property type="match status" value="1"/>
</dbReference>
<comment type="caution">
    <text evidence="5">Lacks conserved residue(s) required for the propagation of feature annotation.</text>
</comment>
<dbReference type="InterPro" id="IPR004012">
    <property type="entry name" value="Run_dom"/>
</dbReference>
<evidence type="ECO:0000256" key="4">
    <source>
        <dbReference type="ARBA" id="ARBA00023136"/>
    </source>
</evidence>
<dbReference type="SMART" id="SM00593">
    <property type="entry name" value="RUN"/>
    <property type="match status" value="2"/>
</dbReference>
<protein>
    <submittedName>
        <fullName evidence="11">DENN domain-containing protein 5B</fullName>
    </submittedName>
</protein>
<evidence type="ECO:0000256" key="1">
    <source>
        <dbReference type="ARBA" id="ARBA00004370"/>
    </source>
</evidence>
<comment type="similarity">
    <text evidence="2">Belongs to the RAB6IP1 family.</text>
</comment>
<dbReference type="InterPro" id="IPR043153">
    <property type="entry name" value="DENN_C"/>
</dbReference>
<evidence type="ECO:0000259" key="9">
    <source>
        <dbReference type="PROSITE" id="PS50826"/>
    </source>
</evidence>
<dbReference type="Proteomes" id="UP000046393">
    <property type="component" value="Unplaced"/>
</dbReference>
<dbReference type="PANTHER" id="PTHR46070">
    <property type="entry name" value="PINSTRIPE, ISOFORM A"/>
    <property type="match status" value="1"/>
</dbReference>
<evidence type="ECO:0000256" key="6">
    <source>
        <dbReference type="SAM" id="MobiDB-lite"/>
    </source>
</evidence>
<evidence type="ECO:0000256" key="3">
    <source>
        <dbReference type="ARBA" id="ARBA00022737"/>
    </source>
</evidence>
<dbReference type="WBParaSite" id="SMUV_0000105401-mRNA-1">
    <property type="protein sequence ID" value="SMUV_0000105401-mRNA-1"/>
    <property type="gene ID" value="SMUV_0000105401"/>
</dbReference>
<evidence type="ECO:0000256" key="2">
    <source>
        <dbReference type="ARBA" id="ARBA00006664"/>
    </source>
</evidence>
<dbReference type="GO" id="GO:0031267">
    <property type="term" value="F:small GTPase binding"/>
    <property type="evidence" value="ECO:0007669"/>
    <property type="project" value="InterPro"/>
</dbReference>
<dbReference type="PROSITE" id="PS50826">
    <property type="entry name" value="RUN"/>
    <property type="match status" value="2"/>
</dbReference>
<dbReference type="InterPro" id="IPR001024">
    <property type="entry name" value="PLAT/LH2_dom"/>
</dbReference>
<dbReference type="SUPFAM" id="SSF49723">
    <property type="entry name" value="Lipase/lipooxygenase domain (PLAT/LH2 domain)"/>
    <property type="match status" value="1"/>
</dbReference>
<evidence type="ECO:0000313" key="11">
    <source>
        <dbReference type="WBParaSite" id="SMUV_0000105401-mRNA-1"/>
    </source>
</evidence>
<sequence length="1493" mass="169592">MVMSAAADSCDLVTVPGPSTSNETYQQNSSELTLIDYFVVAGYDATVGLQVELFILKSLLKHTMFLNFKQFTLQVVPGVSGLDSVNDSTPCPPLEQSYVASIQVHYPETRKGRPFPSEILSLCLPKGLRFYTQSNVPRHEVHTFANIREDGVRLDGTALIFYEEVTDQQLCQKMAELQAEHVKALTAQDKVFDRAHVPPGTVSGGTHTLPRNNKKDRRKRTSFYDLSRSTPLYVSKCICVVTRIPVVSSTTHLLNSLYDMIKSSTEPSLPLESYIYWMLNEVPLPAPGSTLKICLSEVDIVLQRPAPGELPFYDYSLNSLFNLIIVDKFLRLFSCFLLEHQILLCSKSLSRLMLVAESLCLLAFPFRWQLTYVPILPYSQLKFMEAPVPYIMGLCYEEEIPEQIFQSNVCVFDIDTGELEMPEDVPLIPDKSEMAHEVAAVLSRFEEQNNSSGAYVRSREINKLTKKQKGEWFSKRMSRSFDDDALTSLYTEEHKNDSLKSSRKGLTTLPLDDLLKQSEVLARVAAIARRAGVDVQMEKIEKELQSNDSYTNSPICRRYFSEMKLNNAIREIFLNRLAWLLYSYEHFVITTNTTDKDLYFASRDSLVNFDKAAFLSDQPDSNLPFLAAFLETQMFASFVDAKIVSQWEASDQNLQLFDARIQTLKEIHGLQMVRTPTYEKALPVPVDEEAISKREETLDYIVPQPHPLDGAIRQCYKGKFPELNGALLEGNKSYTPQPSPWKQRHRRLRPKFQKELSLNNQSSQRSSTYFANSPKQIAQQNLKFVDQLLRETKAKTKRMLVEKMGKEAVQLGHTEASVNGLEENTLVASFCDLLERVWAHGLIKKQGKSSLWAHVLHHQELEKTGSFAHPASVRNSLLAPDIECGADEEIFFAKEDHNALAELAKSIQKELEDSAGPAWSISILRAASFLCDKISSASNAVQPKATLSGTKASGSIALSSSFSAKLERSHSLQRPIRPALHKTNSFNGLDFTPNWSSFADEHPSASPRRRIAGRTKSPDTRYGFPPLPTHIAYDLKNVLRMTEIKTDLGFARAFVRLSLERKLLHRHLKTILSNTSLLHQIYKRYAFLRCEDEKEQFLYHILSLNAAEFRCFTNTFCKTKMQYRVLLATGNSRSILDTPIWVQIAGSLCATTAIDILPGVIDFKFDHVNLGILSTLRIGRNLKDVSNASNSKWYLDYALVRNEVTGQTYQFNCGRWFGRDVDDGSLERLLVAEVLPQLDSNFEEIGQFQNGVFERSKSHSRSATPTRARSPSASCNEILSTKSSNKFFYVDFTVCIFRFMFLESRLTEIQRQLGEAVNAIVKHLYSGSKSRSDLTPLLCAPDKGLVSVLVSVFLYGRQDPSWSSRFFKHYYPWDYIERVCSWFSDLLRTEDAKRLTREQRKLILYACCLVRRIASNTSLGKDGKFQLFVIITLRDHILAGLLPLMARTPITAQLYEEPSFLRSPHYLSYLSKLLNSLNDFQFRLEKSLTYGFE</sequence>
<dbReference type="Pfam" id="PF01477">
    <property type="entry name" value="PLAT"/>
    <property type="match status" value="1"/>
</dbReference>
<keyword evidence="10" id="KW-1185">Reference proteome</keyword>
<dbReference type="InterPro" id="IPR005113">
    <property type="entry name" value="uDENN_dom"/>
</dbReference>
<dbReference type="CDD" id="cd17678">
    <property type="entry name" value="RUN2_DENND5"/>
    <property type="match status" value="1"/>
</dbReference>
<dbReference type="InterPro" id="IPR047278">
    <property type="entry name" value="DEN5A/B"/>
</dbReference>
<dbReference type="PROSITE" id="PS50095">
    <property type="entry name" value="PLAT"/>
    <property type="match status" value="1"/>
</dbReference>
<dbReference type="InterPro" id="IPR005112">
    <property type="entry name" value="dDENN_dom"/>
</dbReference>
<name>A0A0N5AA87_9BILA</name>
<dbReference type="STRING" id="451379.A0A0N5AA87"/>
<dbReference type="InterPro" id="IPR037516">
    <property type="entry name" value="Tripartite_DENN"/>
</dbReference>
<dbReference type="InterPro" id="IPR001194">
    <property type="entry name" value="cDENN_dom"/>
</dbReference>
<reference evidence="11" key="1">
    <citation type="submission" date="2017-02" db="UniProtKB">
        <authorList>
            <consortium name="WormBaseParasite"/>
        </authorList>
    </citation>
    <scope>IDENTIFICATION</scope>
</reference>
<dbReference type="InterPro" id="IPR036392">
    <property type="entry name" value="PLAT/LH2_dom_sf"/>
</dbReference>
<dbReference type="InterPro" id="IPR037213">
    <property type="entry name" value="Run_dom_sf"/>
</dbReference>
<dbReference type="SMART" id="SM00801">
    <property type="entry name" value="dDENN"/>
    <property type="match status" value="1"/>
</dbReference>
<feature type="region of interest" description="Disordered" evidence="6">
    <location>
        <begin position="196"/>
        <end position="220"/>
    </location>
</feature>
<keyword evidence="4" id="KW-0472">Membrane</keyword>
<dbReference type="GO" id="GO:0016020">
    <property type="term" value="C:membrane"/>
    <property type="evidence" value="ECO:0007669"/>
    <property type="project" value="UniProtKB-SubCell"/>
</dbReference>
<feature type="domain" description="PLAT" evidence="7">
    <location>
        <begin position="1121"/>
        <end position="1231"/>
    </location>
</feature>
<organism evidence="10 11">
    <name type="scientific">Syphacia muris</name>
    <dbReference type="NCBI Taxonomy" id="451379"/>
    <lineage>
        <taxon>Eukaryota</taxon>
        <taxon>Metazoa</taxon>
        <taxon>Ecdysozoa</taxon>
        <taxon>Nematoda</taxon>
        <taxon>Chromadorea</taxon>
        <taxon>Rhabditida</taxon>
        <taxon>Spirurina</taxon>
        <taxon>Oxyuridomorpha</taxon>
        <taxon>Oxyuroidea</taxon>
        <taxon>Oxyuridae</taxon>
        <taxon>Syphacia</taxon>
    </lineage>
</organism>
<keyword evidence="3" id="KW-0677">Repeat</keyword>
<evidence type="ECO:0000313" key="10">
    <source>
        <dbReference type="Proteomes" id="UP000046393"/>
    </source>
</evidence>
<dbReference type="Pfam" id="PF03456">
    <property type="entry name" value="uDENN"/>
    <property type="match status" value="1"/>
</dbReference>
<dbReference type="Gene3D" id="3.40.50.11500">
    <property type="match status" value="1"/>
</dbReference>
<dbReference type="SMART" id="SM00800">
    <property type="entry name" value="uDENN"/>
    <property type="match status" value="1"/>
</dbReference>
<feature type="region of interest" description="Disordered" evidence="6">
    <location>
        <begin position="1000"/>
        <end position="1019"/>
    </location>
</feature>
<accession>A0A0N5AA87</accession>
<evidence type="ECO:0000259" key="7">
    <source>
        <dbReference type="PROSITE" id="PS50095"/>
    </source>
</evidence>
<dbReference type="PANTHER" id="PTHR46070:SF1">
    <property type="entry name" value="PINSTRIPE, ISOFORM A"/>
    <property type="match status" value="1"/>
</dbReference>
<dbReference type="PROSITE" id="PS50211">
    <property type="entry name" value="DENN"/>
    <property type="match status" value="1"/>
</dbReference>
<dbReference type="SUPFAM" id="SSF140741">
    <property type="entry name" value="RUN domain-like"/>
    <property type="match status" value="2"/>
</dbReference>
<feature type="domain" description="UDENN" evidence="8">
    <location>
        <begin position="83"/>
        <end position="649"/>
    </location>
</feature>
<dbReference type="Gene3D" id="1.20.58.900">
    <property type="match status" value="3"/>
</dbReference>